<comment type="caution">
    <text evidence="16">The sequence shown here is derived from an EMBL/GenBank/DDBJ whole genome shotgun (WGS) entry which is preliminary data.</text>
</comment>
<dbReference type="InterPro" id="IPR005760">
    <property type="entry name" value="A/G_AdeGlyc_MutY"/>
</dbReference>
<evidence type="ECO:0000259" key="15">
    <source>
        <dbReference type="SMART" id="SM00478"/>
    </source>
</evidence>
<comment type="similarity">
    <text evidence="3 14">Belongs to the Nth/MutY family.</text>
</comment>
<dbReference type="EMBL" id="JBHRUG010000016">
    <property type="protein sequence ID" value="MFC3283263.1"/>
    <property type="molecule type" value="Genomic_DNA"/>
</dbReference>
<dbReference type="InterPro" id="IPR003265">
    <property type="entry name" value="HhH-GPD_domain"/>
</dbReference>
<keyword evidence="13 14" id="KW-0326">Glycosidase</keyword>
<organism evidence="16 17">
    <name type="scientific">Litchfieldella rifensis</name>
    <dbReference type="NCBI Taxonomy" id="762643"/>
    <lineage>
        <taxon>Bacteria</taxon>
        <taxon>Pseudomonadati</taxon>
        <taxon>Pseudomonadota</taxon>
        <taxon>Gammaproteobacteria</taxon>
        <taxon>Oceanospirillales</taxon>
        <taxon>Halomonadaceae</taxon>
        <taxon>Litchfieldella</taxon>
    </lineage>
</organism>
<dbReference type="InterPro" id="IPR023170">
    <property type="entry name" value="HhH_base_excis_C"/>
</dbReference>
<keyword evidence="12" id="KW-0234">DNA repair</keyword>
<keyword evidence="8 14" id="KW-0227">DNA damage</keyword>
<evidence type="ECO:0000313" key="17">
    <source>
        <dbReference type="Proteomes" id="UP001595579"/>
    </source>
</evidence>
<keyword evidence="7" id="KW-0479">Metal-binding</keyword>
<dbReference type="InterPro" id="IPR044298">
    <property type="entry name" value="MIG/MutY"/>
</dbReference>
<keyword evidence="10 14" id="KW-0408">Iron</keyword>
<evidence type="ECO:0000256" key="4">
    <source>
        <dbReference type="ARBA" id="ARBA00012045"/>
    </source>
</evidence>
<evidence type="ECO:0000256" key="11">
    <source>
        <dbReference type="ARBA" id="ARBA00023014"/>
    </source>
</evidence>
<dbReference type="InterPro" id="IPR029119">
    <property type="entry name" value="MutY_C"/>
</dbReference>
<evidence type="ECO:0000256" key="5">
    <source>
        <dbReference type="ARBA" id="ARBA00022023"/>
    </source>
</evidence>
<evidence type="ECO:0000256" key="13">
    <source>
        <dbReference type="ARBA" id="ARBA00023295"/>
    </source>
</evidence>
<dbReference type="SUPFAM" id="SSF55811">
    <property type="entry name" value="Nudix"/>
    <property type="match status" value="1"/>
</dbReference>
<keyword evidence="11" id="KW-0411">Iron-sulfur</keyword>
<dbReference type="Pfam" id="PF14815">
    <property type="entry name" value="NUDIX_4"/>
    <property type="match status" value="1"/>
</dbReference>
<dbReference type="EC" id="3.2.2.31" evidence="4 14"/>
<dbReference type="CDD" id="cd00056">
    <property type="entry name" value="ENDO3c"/>
    <property type="match status" value="1"/>
</dbReference>
<dbReference type="Pfam" id="PF00730">
    <property type="entry name" value="HhH-GPD"/>
    <property type="match status" value="1"/>
</dbReference>
<evidence type="ECO:0000256" key="7">
    <source>
        <dbReference type="ARBA" id="ARBA00022723"/>
    </source>
</evidence>
<dbReference type="InterPro" id="IPR015797">
    <property type="entry name" value="NUDIX_hydrolase-like_dom_sf"/>
</dbReference>
<comment type="cofactor">
    <cofactor evidence="14">
        <name>[4Fe-4S] cluster</name>
        <dbReference type="ChEBI" id="CHEBI:49883"/>
    </cofactor>
    <text evidence="14">Binds 1 [4Fe-4S] cluster.</text>
</comment>
<evidence type="ECO:0000256" key="6">
    <source>
        <dbReference type="ARBA" id="ARBA00022485"/>
    </source>
</evidence>
<evidence type="ECO:0000313" key="16">
    <source>
        <dbReference type="EMBL" id="MFC3283263.1"/>
    </source>
</evidence>
<dbReference type="PANTHER" id="PTHR42944">
    <property type="entry name" value="ADENINE DNA GLYCOSYLASE"/>
    <property type="match status" value="1"/>
</dbReference>
<sequence>MNEVPAIDLSPAEFQRRLLSWFDRHGRKTLPWQHDKTPYRVWVSEIMLQQTQVTTVIPYYERFMARFPDVRALAAASQDEVLHLWTGLGYYARGRNLHKAARMVVDEHGGEFPVHSLEAMAALPGIGRSTAGAIISISTGRRALILDGNVKRVLTRLHGVAGWPGRPQVERVLWRLAERYTPSERLPHYTQAMMDLGATVCSRGKPSCLLCPFEDVCTAHARGEERRFPESKPKKALPERQAVMLLLQDAQGRVLLEQRPSVGLWGGLWCFPQFDDGEALQAWLDTHAPDAEVEAGWNAFTHTFSHFRLVIIPQPARCRRAPAVNDAGSLWYDPDRPANVGLASPVKALLASLVQHRLNDPRSPLTQESEP</sequence>
<keyword evidence="9 16" id="KW-0378">Hydrolase</keyword>
<dbReference type="InterPro" id="IPR011257">
    <property type="entry name" value="DNA_glycosylase"/>
</dbReference>
<evidence type="ECO:0000256" key="8">
    <source>
        <dbReference type="ARBA" id="ARBA00022763"/>
    </source>
</evidence>
<dbReference type="SUPFAM" id="SSF48150">
    <property type="entry name" value="DNA-glycosylase"/>
    <property type="match status" value="1"/>
</dbReference>
<dbReference type="PANTHER" id="PTHR42944:SF1">
    <property type="entry name" value="ADENINE DNA GLYCOSYLASE"/>
    <property type="match status" value="1"/>
</dbReference>
<evidence type="ECO:0000256" key="14">
    <source>
        <dbReference type="RuleBase" id="RU365096"/>
    </source>
</evidence>
<feature type="domain" description="HhH-GPD" evidence="15">
    <location>
        <begin position="47"/>
        <end position="199"/>
    </location>
</feature>
<keyword evidence="17" id="KW-1185">Reference proteome</keyword>
<dbReference type="SMART" id="SM00478">
    <property type="entry name" value="ENDO3c"/>
    <property type="match status" value="1"/>
</dbReference>
<evidence type="ECO:0000256" key="9">
    <source>
        <dbReference type="ARBA" id="ARBA00022801"/>
    </source>
</evidence>
<dbReference type="Gene3D" id="1.10.1670.10">
    <property type="entry name" value="Helix-hairpin-Helix base-excision DNA repair enzymes (C-terminal)"/>
    <property type="match status" value="1"/>
</dbReference>
<dbReference type="Gene3D" id="1.10.340.30">
    <property type="entry name" value="Hypothetical protein, domain 2"/>
    <property type="match status" value="1"/>
</dbReference>
<dbReference type="Proteomes" id="UP001595579">
    <property type="component" value="Unassembled WGS sequence"/>
</dbReference>
<dbReference type="NCBIfam" id="NF008132">
    <property type="entry name" value="PRK10880.1"/>
    <property type="match status" value="1"/>
</dbReference>
<evidence type="ECO:0000256" key="1">
    <source>
        <dbReference type="ARBA" id="ARBA00000843"/>
    </source>
</evidence>
<evidence type="ECO:0000256" key="10">
    <source>
        <dbReference type="ARBA" id="ARBA00023004"/>
    </source>
</evidence>
<keyword evidence="6" id="KW-0004">4Fe-4S</keyword>
<dbReference type="NCBIfam" id="TIGR01084">
    <property type="entry name" value="mutY"/>
    <property type="match status" value="1"/>
</dbReference>
<gene>
    <name evidence="16" type="primary">mutY</name>
    <name evidence="16" type="ORF">ACFOEV_06515</name>
</gene>
<evidence type="ECO:0000256" key="12">
    <source>
        <dbReference type="ARBA" id="ARBA00023204"/>
    </source>
</evidence>
<evidence type="ECO:0000256" key="3">
    <source>
        <dbReference type="ARBA" id="ARBA00008343"/>
    </source>
</evidence>
<name>A0ABV7LLC3_9GAMM</name>
<dbReference type="CDD" id="cd03431">
    <property type="entry name" value="NUDIX_DNA_Glycosylase_C-MutY"/>
    <property type="match status" value="1"/>
</dbReference>
<dbReference type="Gene3D" id="3.90.79.10">
    <property type="entry name" value="Nucleoside Triphosphate Pyrophosphohydrolase"/>
    <property type="match status" value="1"/>
</dbReference>
<protein>
    <recommendedName>
        <fullName evidence="5 14">Adenine DNA glycosylase</fullName>
        <ecNumber evidence="4 14">3.2.2.31</ecNumber>
    </recommendedName>
</protein>
<comment type="catalytic activity">
    <reaction evidence="1 14">
        <text>Hydrolyzes free adenine bases from 7,8-dihydro-8-oxoguanine:adenine mismatched double-stranded DNA, leaving an apurinic site.</text>
        <dbReference type="EC" id="3.2.2.31"/>
    </reaction>
</comment>
<comment type="function">
    <text evidence="2">Adenine glycosylase active on G-A mispairs. MutY also corrects error-prone DNA synthesis past GO lesions which are due to the oxidatively damaged form of guanine: 7,8-dihydro-8-oxoguanine (8-oxo-dGTP).</text>
</comment>
<reference evidence="17" key="1">
    <citation type="journal article" date="2019" name="Int. J. Syst. Evol. Microbiol.">
        <title>The Global Catalogue of Microorganisms (GCM) 10K type strain sequencing project: providing services to taxonomists for standard genome sequencing and annotation.</title>
        <authorList>
            <consortium name="The Broad Institute Genomics Platform"/>
            <consortium name="The Broad Institute Genome Sequencing Center for Infectious Disease"/>
            <person name="Wu L."/>
            <person name="Ma J."/>
        </authorList>
    </citation>
    <scope>NUCLEOTIDE SEQUENCE [LARGE SCALE GENOMIC DNA]</scope>
    <source>
        <strain evidence="17">CECT 7698</strain>
    </source>
</reference>
<proteinExistence type="inferred from homology"/>
<dbReference type="GO" id="GO:0000701">
    <property type="term" value="F:purine-specific mismatch base pair DNA N-glycosylase activity"/>
    <property type="evidence" value="ECO:0007669"/>
    <property type="project" value="UniProtKB-EC"/>
</dbReference>
<dbReference type="RefSeq" id="WP_386772432.1">
    <property type="nucleotide sequence ID" value="NZ_JBHRUG010000016.1"/>
</dbReference>
<evidence type="ECO:0000256" key="2">
    <source>
        <dbReference type="ARBA" id="ARBA00002933"/>
    </source>
</evidence>
<accession>A0ABV7LLC3</accession>